<organism evidence="4 5">
    <name type="scientific">Roseimaritima ulvae</name>
    <dbReference type="NCBI Taxonomy" id="980254"/>
    <lineage>
        <taxon>Bacteria</taxon>
        <taxon>Pseudomonadati</taxon>
        <taxon>Planctomycetota</taxon>
        <taxon>Planctomycetia</taxon>
        <taxon>Pirellulales</taxon>
        <taxon>Pirellulaceae</taxon>
        <taxon>Roseimaritima</taxon>
    </lineage>
</organism>
<protein>
    <submittedName>
        <fullName evidence="4">Sugar phosphate isomerase YwlF</fullName>
        <ecNumber evidence="4">5.3.1.-</ecNumber>
    </submittedName>
</protein>
<keyword evidence="2 4" id="KW-0413">Isomerase</keyword>
<keyword evidence="5" id="KW-1185">Reference proteome</keyword>
<dbReference type="PANTHER" id="PTHR30345:SF0">
    <property type="entry name" value="DNA DAMAGE-REPAIR_TOLERATION PROTEIN DRT102"/>
    <property type="match status" value="1"/>
</dbReference>
<dbReference type="Pfam" id="PF02502">
    <property type="entry name" value="LacAB_rpiB"/>
    <property type="match status" value="1"/>
</dbReference>
<evidence type="ECO:0000256" key="2">
    <source>
        <dbReference type="ARBA" id="ARBA00023235"/>
    </source>
</evidence>
<dbReference type="AlphaFoldDB" id="A0A5B9QMH9"/>
<evidence type="ECO:0000313" key="5">
    <source>
        <dbReference type="Proteomes" id="UP000325286"/>
    </source>
</evidence>
<dbReference type="NCBIfam" id="TIGR01120">
    <property type="entry name" value="rpiB"/>
    <property type="match status" value="1"/>
</dbReference>
<dbReference type="OrthoDB" id="1778624at2"/>
<feature type="active site" description="Proton acceptor" evidence="3">
    <location>
        <position position="66"/>
    </location>
</feature>
<evidence type="ECO:0000256" key="1">
    <source>
        <dbReference type="ARBA" id="ARBA00008754"/>
    </source>
</evidence>
<dbReference type="InterPro" id="IPR036569">
    <property type="entry name" value="RpiB_LacA_LacB_sf"/>
</dbReference>
<dbReference type="SUPFAM" id="SSF89623">
    <property type="entry name" value="Ribose/Galactose isomerase RpiB/AlsB"/>
    <property type="match status" value="1"/>
</dbReference>
<dbReference type="PANTHER" id="PTHR30345">
    <property type="entry name" value="RIBOSE-5-PHOSPHATE ISOMERASE B"/>
    <property type="match status" value="1"/>
</dbReference>
<sequence>MRVSIASDHRGVRIKAKLVQCLTHEGFEVSDEGTDDESCSVDYPDFATAVASKVSRGDADRGILICGTGIGMAIVANKFPHVRAAACYDEVMVEMSRRHNDLNVLCLPGDMIGDRSVDDLVLLWLRTEFEAGRHSRRVKKINRLDQS</sequence>
<dbReference type="NCBIfam" id="TIGR00689">
    <property type="entry name" value="rpiB_lacA_lacB"/>
    <property type="match status" value="1"/>
</dbReference>
<evidence type="ECO:0000256" key="3">
    <source>
        <dbReference type="PIRSR" id="PIRSR005384-1"/>
    </source>
</evidence>
<reference evidence="4 5" key="1">
    <citation type="submission" date="2019-08" db="EMBL/GenBank/DDBJ databases">
        <title>Deep-cultivation of Planctomycetes and their phenomic and genomic characterization uncovers novel biology.</title>
        <authorList>
            <person name="Wiegand S."/>
            <person name="Jogler M."/>
            <person name="Boedeker C."/>
            <person name="Pinto D."/>
            <person name="Vollmers J."/>
            <person name="Rivas-Marin E."/>
            <person name="Kohn T."/>
            <person name="Peeters S.H."/>
            <person name="Heuer A."/>
            <person name="Rast P."/>
            <person name="Oberbeckmann S."/>
            <person name="Bunk B."/>
            <person name="Jeske O."/>
            <person name="Meyerdierks A."/>
            <person name="Storesund J.E."/>
            <person name="Kallscheuer N."/>
            <person name="Luecker S."/>
            <person name="Lage O.M."/>
            <person name="Pohl T."/>
            <person name="Merkel B.J."/>
            <person name="Hornburger P."/>
            <person name="Mueller R.-W."/>
            <person name="Bruemmer F."/>
            <person name="Labrenz M."/>
            <person name="Spormann A.M."/>
            <person name="Op den Camp H."/>
            <person name="Overmann J."/>
            <person name="Amann R."/>
            <person name="Jetten M.S.M."/>
            <person name="Mascher T."/>
            <person name="Medema M.H."/>
            <person name="Devos D.P."/>
            <person name="Kaster A.-K."/>
            <person name="Ovreas L."/>
            <person name="Rohde M."/>
            <person name="Galperin M.Y."/>
            <person name="Jogler C."/>
        </authorList>
    </citation>
    <scope>NUCLEOTIDE SEQUENCE [LARGE SCALE GENOMIC DNA]</scope>
    <source>
        <strain evidence="4 5">UC8</strain>
    </source>
</reference>
<dbReference type="Proteomes" id="UP000325286">
    <property type="component" value="Chromosome"/>
</dbReference>
<dbReference type="GO" id="GO:0019316">
    <property type="term" value="P:D-allose catabolic process"/>
    <property type="evidence" value="ECO:0007669"/>
    <property type="project" value="TreeGrafter"/>
</dbReference>
<name>A0A5B9QMH9_9BACT</name>
<dbReference type="EMBL" id="CP042914">
    <property type="protein sequence ID" value="QEG40297.1"/>
    <property type="molecule type" value="Genomic_DNA"/>
</dbReference>
<gene>
    <name evidence="4" type="primary">ywlF</name>
    <name evidence="4" type="ORF">UC8_23040</name>
</gene>
<dbReference type="EC" id="5.3.1.-" evidence="4"/>
<feature type="active site" description="Proton donor" evidence="3">
    <location>
        <position position="99"/>
    </location>
</feature>
<comment type="similarity">
    <text evidence="1">Belongs to the LacAB/RpiB family.</text>
</comment>
<dbReference type="RefSeq" id="WP_068142582.1">
    <property type="nucleotide sequence ID" value="NZ_CP042914.1"/>
</dbReference>
<dbReference type="PIRSF" id="PIRSF005384">
    <property type="entry name" value="RpiB_LacA_B"/>
    <property type="match status" value="1"/>
</dbReference>
<evidence type="ECO:0000313" key="4">
    <source>
        <dbReference type="EMBL" id="QEG40297.1"/>
    </source>
</evidence>
<dbReference type="NCBIfam" id="NF004051">
    <property type="entry name" value="PRK05571.1"/>
    <property type="match status" value="1"/>
</dbReference>
<dbReference type="GO" id="GO:0009052">
    <property type="term" value="P:pentose-phosphate shunt, non-oxidative branch"/>
    <property type="evidence" value="ECO:0007669"/>
    <property type="project" value="TreeGrafter"/>
</dbReference>
<dbReference type="Gene3D" id="3.40.1400.10">
    <property type="entry name" value="Sugar-phosphate isomerase, RpiB/LacA/LacB"/>
    <property type="match status" value="1"/>
</dbReference>
<dbReference type="KEGG" id="rul:UC8_23040"/>
<dbReference type="InterPro" id="IPR004785">
    <property type="entry name" value="RpiB"/>
</dbReference>
<dbReference type="InterPro" id="IPR003500">
    <property type="entry name" value="RpiB_LacA_LacB"/>
</dbReference>
<dbReference type="GO" id="GO:0004751">
    <property type="term" value="F:ribose-5-phosphate isomerase activity"/>
    <property type="evidence" value="ECO:0007669"/>
    <property type="project" value="TreeGrafter"/>
</dbReference>
<accession>A0A5B9QMH9</accession>
<proteinExistence type="inferred from homology"/>